<name>A0A3S5A6J0_9PLAT</name>
<comment type="caution">
    <text evidence="13">The sequence shown here is derived from an EMBL/GenBank/DDBJ whole genome shotgun (WGS) entry which is preliminary data.</text>
</comment>
<keyword evidence="7" id="KW-1015">Disulfide bond</keyword>
<evidence type="ECO:0000313" key="14">
    <source>
        <dbReference type="Proteomes" id="UP000784294"/>
    </source>
</evidence>
<evidence type="ECO:0000256" key="1">
    <source>
        <dbReference type="ARBA" id="ARBA00004651"/>
    </source>
</evidence>
<dbReference type="PANTHER" id="PTHR45695">
    <property type="entry name" value="LEUCOKININ RECEPTOR-RELATED"/>
    <property type="match status" value="1"/>
</dbReference>
<dbReference type="Pfam" id="PF00001">
    <property type="entry name" value="7tm_1"/>
    <property type="match status" value="1"/>
</dbReference>
<protein>
    <recommendedName>
        <fullName evidence="12">G-protein coupled receptors family 1 profile domain-containing protein</fullName>
    </recommendedName>
</protein>
<evidence type="ECO:0000256" key="2">
    <source>
        <dbReference type="ARBA" id="ARBA00022475"/>
    </source>
</evidence>
<evidence type="ECO:0000256" key="6">
    <source>
        <dbReference type="ARBA" id="ARBA00023136"/>
    </source>
</evidence>
<dbReference type="SUPFAM" id="SSF81321">
    <property type="entry name" value="Family A G protein-coupled receptor-like"/>
    <property type="match status" value="1"/>
</dbReference>
<dbReference type="EMBL" id="CAAALY010027937">
    <property type="protein sequence ID" value="VEL16300.1"/>
    <property type="molecule type" value="Genomic_DNA"/>
</dbReference>
<dbReference type="Gene3D" id="1.20.1070.10">
    <property type="entry name" value="Rhodopsin 7-helix transmembrane proteins"/>
    <property type="match status" value="1"/>
</dbReference>
<dbReference type="GO" id="GO:0005886">
    <property type="term" value="C:plasma membrane"/>
    <property type="evidence" value="ECO:0007669"/>
    <property type="project" value="UniProtKB-SubCell"/>
</dbReference>
<evidence type="ECO:0000256" key="8">
    <source>
        <dbReference type="ARBA" id="ARBA00023170"/>
    </source>
</evidence>
<organism evidence="13 14">
    <name type="scientific">Protopolystoma xenopodis</name>
    <dbReference type="NCBI Taxonomy" id="117903"/>
    <lineage>
        <taxon>Eukaryota</taxon>
        <taxon>Metazoa</taxon>
        <taxon>Spiralia</taxon>
        <taxon>Lophotrochozoa</taxon>
        <taxon>Platyhelminthes</taxon>
        <taxon>Monogenea</taxon>
        <taxon>Polyopisthocotylea</taxon>
        <taxon>Polystomatidea</taxon>
        <taxon>Polystomatidae</taxon>
        <taxon>Protopolystoma</taxon>
    </lineage>
</organism>
<dbReference type="PRINTS" id="PR00237">
    <property type="entry name" value="GPCRRHODOPSN"/>
</dbReference>
<feature type="transmembrane region" description="Helical" evidence="11">
    <location>
        <begin position="134"/>
        <end position="153"/>
    </location>
</feature>
<evidence type="ECO:0000313" key="13">
    <source>
        <dbReference type="EMBL" id="VEL16300.1"/>
    </source>
</evidence>
<keyword evidence="5" id="KW-0297">G-protein coupled receptor</keyword>
<feature type="transmembrane region" description="Helical" evidence="11">
    <location>
        <begin position="165"/>
        <end position="184"/>
    </location>
</feature>
<evidence type="ECO:0000256" key="10">
    <source>
        <dbReference type="ARBA" id="ARBA00023224"/>
    </source>
</evidence>
<accession>A0A3S5A6J0</accession>
<keyword evidence="10" id="KW-0807">Transducer</keyword>
<gene>
    <name evidence="13" type="ORF">PXEA_LOCUS9740</name>
</gene>
<keyword evidence="14" id="KW-1185">Reference proteome</keyword>
<keyword evidence="4 11" id="KW-1133">Transmembrane helix</keyword>
<keyword evidence="3 11" id="KW-0812">Transmembrane</keyword>
<dbReference type="Proteomes" id="UP000784294">
    <property type="component" value="Unassembled WGS sequence"/>
</dbReference>
<reference evidence="13" key="1">
    <citation type="submission" date="2018-11" db="EMBL/GenBank/DDBJ databases">
        <authorList>
            <consortium name="Pathogen Informatics"/>
        </authorList>
    </citation>
    <scope>NUCLEOTIDE SEQUENCE</scope>
</reference>
<sequence>MNQQRDRNLNNLKDAVKKSAAIGRESAMKRIQARDILAESHWQTQPPISLFGETAAKMTSSTSQSIRFEPKSQKESVGCKLRPPICVIQSPDSSFQRPMAIVLVFTVIWSFILLIGIIGNLLVIVVLVRTPTGMVYEIFCVGLALTDLTYLTVSSTTTVTQYYKTDWLFGLLLCKMLNFIIQLGDPEKHS</sequence>
<dbReference type="InterPro" id="IPR000276">
    <property type="entry name" value="GPCR_Rhodpsn"/>
</dbReference>
<evidence type="ECO:0000256" key="7">
    <source>
        <dbReference type="ARBA" id="ARBA00023157"/>
    </source>
</evidence>
<keyword evidence="8" id="KW-0675">Receptor</keyword>
<comment type="subcellular location">
    <subcellularLocation>
        <location evidence="1">Cell membrane</location>
        <topology evidence="1">Multi-pass membrane protein</topology>
    </subcellularLocation>
</comment>
<feature type="transmembrane region" description="Helical" evidence="11">
    <location>
        <begin position="100"/>
        <end position="128"/>
    </location>
</feature>
<dbReference type="PROSITE" id="PS50262">
    <property type="entry name" value="G_PROTEIN_RECEP_F1_2"/>
    <property type="match status" value="1"/>
</dbReference>
<dbReference type="PANTHER" id="PTHR45695:SF23">
    <property type="entry name" value="GALANIN-LIKE G-PROTEIN COUPLED RECEPTOR NPR-9"/>
    <property type="match status" value="1"/>
</dbReference>
<proteinExistence type="predicted"/>
<dbReference type="GO" id="GO:0004930">
    <property type="term" value="F:G protein-coupled receptor activity"/>
    <property type="evidence" value="ECO:0007669"/>
    <property type="project" value="UniProtKB-KW"/>
</dbReference>
<evidence type="ECO:0000256" key="9">
    <source>
        <dbReference type="ARBA" id="ARBA00023180"/>
    </source>
</evidence>
<evidence type="ECO:0000256" key="4">
    <source>
        <dbReference type="ARBA" id="ARBA00022989"/>
    </source>
</evidence>
<dbReference type="InterPro" id="IPR017452">
    <property type="entry name" value="GPCR_Rhodpsn_7TM"/>
</dbReference>
<evidence type="ECO:0000256" key="5">
    <source>
        <dbReference type="ARBA" id="ARBA00023040"/>
    </source>
</evidence>
<keyword evidence="9" id="KW-0325">Glycoprotein</keyword>
<keyword evidence="6 11" id="KW-0472">Membrane</keyword>
<evidence type="ECO:0000259" key="12">
    <source>
        <dbReference type="PROSITE" id="PS50262"/>
    </source>
</evidence>
<dbReference type="AlphaFoldDB" id="A0A3S5A6J0"/>
<keyword evidence="2" id="KW-1003">Cell membrane</keyword>
<evidence type="ECO:0000256" key="11">
    <source>
        <dbReference type="SAM" id="Phobius"/>
    </source>
</evidence>
<evidence type="ECO:0000256" key="3">
    <source>
        <dbReference type="ARBA" id="ARBA00022692"/>
    </source>
</evidence>
<feature type="domain" description="G-protein coupled receptors family 1 profile" evidence="12">
    <location>
        <begin position="119"/>
        <end position="180"/>
    </location>
</feature>